<evidence type="ECO:0000256" key="1">
    <source>
        <dbReference type="ARBA" id="ARBA00004123"/>
    </source>
</evidence>
<protein>
    <recommendedName>
        <fullName evidence="5">Nucleoporin Nup133/Nup155-like C-terminal domain-containing protein</fullName>
    </recommendedName>
</protein>
<comment type="similarity">
    <text evidence="2">Belongs to the non-repetitive/WGA-negative nucleoporin family.</text>
</comment>
<evidence type="ECO:0000256" key="2">
    <source>
        <dbReference type="ARBA" id="ARBA00007373"/>
    </source>
</evidence>
<evidence type="ECO:0000256" key="4">
    <source>
        <dbReference type="ARBA" id="ARBA00023242"/>
    </source>
</evidence>
<dbReference type="PANTHER" id="PTHR10350:SF6">
    <property type="entry name" value="NUCLEAR PORE COMPLEX PROTEIN NUP155"/>
    <property type="match status" value="1"/>
</dbReference>
<keyword evidence="4" id="KW-0539">Nucleus</keyword>
<feature type="non-terminal residue" evidence="6">
    <location>
        <position position="333"/>
    </location>
</feature>
<dbReference type="FunFam" id="1.25.40.440:FF:000001">
    <property type="entry name" value="Nuclear pore complex subunit"/>
    <property type="match status" value="1"/>
</dbReference>
<comment type="subcellular location">
    <subcellularLocation>
        <location evidence="1">Nucleus</location>
    </subcellularLocation>
</comment>
<dbReference type="InterPro" id="IPR007187">
    <property type="entry name" value="Nucleoporin_Nup133/Nup155_C"/>
</dbReference>
<dbReference type="InterPro" id="IPR042537">
    <property type="entry name" value="Nucleoporin_Nup155_C_2"/>
</dbReference>
<dbReference type="GO" id="GO:0017056">
    <property type="term" value="F:structural constituent of nuclear pore"/>
    <property type="evidence" value="ECO:0007669"/>
    <property type="project" value="InterPro"/>
</dbReference>
<keyword evidence="3" id="KW-0813">Transport</keyword>
<dbReference type="GO" id="GO:0006606">
    <property type="term" value="P:protein import into nucleus"/>
    <property type="evidence" value="ECO:0007669"/>
    <property type="project" value="TreeGrafter"/>
</dbReference>
<evidence type="ECO:0000313" key="7">
    <source>
        <dbReference type="Proteomes" id="UP000270094"/>
    </source>
</evidence>
<keyword evidence="7" id="KW-1185">Reference proteome</keyword>
<reference evidence="6 7" key="1">
    <citation type="submission" date="2018-11" db="EMBL/GenBank/DDBJ databases">
        <authorList>
            <consortium name="Pathogen Informatics"/>
        </authorList>
    </citation>
    <scope>NUCLEOTIDE SEQUENCE [LARGE SCALE GENOMIC DNA]</scope>
</reference>
<dbReference type="GO" id="GO:0006405">
    <property type="term" value="P:RNA export from nucleus"/>
    <property type="evidence" value="ECO:0007669"/>
    <property type="project" value="TreeGrafter"/>
</dbReference>
<feature type="domain" description="Nucleoporin Nup133/Nup155-like C-terminal" evidence="5">
    <location>
        <begin position="61"/>
        <end position="280"/>
    </location>
</feature>
<sequence length="333" mass="37796">MATLPNLLKLQKSLLVVVVRQRPYTTHPVEENVNCEVKMNLPQKAFILVIFLSATVLNAKAAVNCDLIMSCITSSDDELAHAALFRWMLERGKANLILQSKSPFVEQFLTHEISSGRGQRYLDLLWRFYEKAGHYDKAATLLSRLADNENEEISLSQRFAYLSHAIICAQAGSDPKTKAMIQELRDKVEVAHIQLAIKECMDIRTPKQQELVKLLDGPILSLQLLLEKFAAPYGLYKIQLAIFHCANLYSDEPIMAVWENILQSGKPNSNTKGKSLSDFYVHCMSYTPFMGLPVIFRECLQLIDLDFILRRLLELGSGLSERFRRGILPASFF</sequence>
<proteinExistence type="inferred from homology"/>
<name>A0A3P7JAX1_STRVU</name>
<gene>
    <name evidence="6" type="ORF">SVUK_LOCUS17678</name>
</gene>
<dbReference type="GO" id="GO:0000972">
    <property type="term" value="P:transcription-dependent tethering of RNA polymerase II gene DNA at nuclear periphery"/>
    <property type="evidence" value="ECO:0007669"/>
    <property type="project" value="TreeGrafter"/>
</dbReference>
<dbReference type="EMBL" id="UYYB01118812">
    <property type="protein sequence ID" value="VDM82680.1"/>
    <property type="molecule type" value="Genomic_DNA"/>
</dbReference>
<dbReference type="PANTHER" id="PTHR10350">
    <property type="entry name" value="NUCLEAR PORE COMPLEX PROTEIN NUP155"/>
    <property type="match status" value="1"/>
</dbReference>
<evidence type="ECO:0000313" key="6">
    <source>
        <dbReference type="EMBL" id="VDM82680.1"/>
    </source>
</evidence>
<dbReference type="GO" id="GO:0036228">
    <property type="term" value="P:protein localization to nuclear inner membrane"/>
    <property type="evidence" value="ECO:0007669"/>
    <property type="project" value="TreeGrafter"/>
</dbReference>
<evidence type="ECO:0000259" key="5">
    <source>
        <dbReference type="Pfam" id="PF03177"/>
    </source>
</evidence>
<dbReference type="Proteomes" id="UP000270094">
    <property type="component" value="Unassembled WGS sequence"/>
</dbReference>
<organism evidence="6 7">
    <name type="scientific">Strongylus vulgaris</name>
    <name type="common">Blood worm</name>
    <dbReference type="NCBI Taxonomy" id="40348"/>
    <lineage>
        <taxon>Eukaryota</taxon>
        <taxon>Metazoa</taxon>
        <taxon>Ecdysozoa</taxon>
        <taxon>Nematoda</taxon>
        <taxon>Chromadorea</taxon>
        <taxon>Rhabditida</taxon>
        <taxon>Rhabditina</taxon>
        <taxon>Rhabditomorpha</taxon>
        <taxon>Strongyloidea</taxon>
        <taxon>Strongylidae</taxon>
        <taxon>Strongylus</taxon>
    </lineage>
</organism>
<accession>A0A3P7JAX1</accession>
<dbReference type="AlphaFoldDB" id="A0A3P7JAX1"/>
<dbReference type="Gene3D" id="1.20.120.1050">
    <property type="match status" value="1"/>
</dbReference>
<dbReference type="OrthoDB" id="338970at2759"/>
<dbReference type="InterPro" id="IPR004870">
    <property type="entry name" value="Nucleoporin_Nup155"/>
</dbReference>
<evidence type="ECO:0000256" key="3">
    <source>
        <dbReference type="ARBA" id="ARBA00022448"/>
    </source>
</evidence>
<dbReference type="GO" id="GO:0044611">
    <property type="term" value="C:nuclear pore inner ring"/>
    <property type="evidence" value="ECO:0007669"/>
    <property type="project" value="TreeGrafter"/>
</dbReference>
<dbReference type="Gene3D" id="1.25.40.440">
    <property type="entry name" value="Nucleoporin, helical domain, central subdomain"/>
    <property type="match status" value="1"/>
</dbReference>
<dbReference type="Pfam" id="PF03177">
    <property type="entry name" value="Nucleoporin_C"/>
    <property type="match status" value="1"/>
</dbReference>